<dbReference type="InterPro" id="IPR017896">
    <property type="entry name" value="4Fe4S_Fe-S-bd"/>
</dbReference>
<accession>A0A3Q9FT89</accession>
<dbReference type="PROSITE" id="PS51379">
    <property type="entry name" value="4FE4S_FER_2"/>
    <property type="match status" value="1"/>
</dbReference>
<dbReference type="InterPro" id="IPR051269">
    <property type="entry name" value="Fe-S_cluster_ET"/>
</dbReference>
<evidence type="ECO:0000256" key="8">
    <source>
        <dbReference type="RuleBase" id="RU368020"/>
    </source>
</evidence>
<dbReference type="InterPro" id="IPR001080">
    <property type="entry name" value="3Fe4S_ferredoxin"/>
</dbReference>
<dbReference type="SUPFAM" id="SSF54862">
    <property type="entry name" value="4Fe-4S ferredoxins"/>
    <property type="match status" value="1"/>
</dbReference>
<evidence type="ECO:0000256" key="9">
    <source>
        <dbReference type="SAM" id="MobiDB-lite"/>
    </source>
</evidence>
<dbReference type="AlphaFoldDB" id="A0A3Q9FT89"/>
<dbReference type="Pfam" id="PF13459">
    <property type="entry name" value="Fer4_15"/>
    <property type="match status" value="1"/>
</dbReference>
<dbReference type="GO" id="GO:0009055">
    <property type="term" value="F:electron transfer activity"/>
    <property type="evidence" value="ECO:0007669"/>
    <property type="project" value="UniProtKB-UniRule"/>
</dbReference>
<feature type="domain" description="4Fe-4S ferredoxin-type" evidence="10">
    <location>
        <begin position="1"/>
        <end position="29"/>
    </location>
</feature>
<feature type="compositionally biased region" description="Low complexity" evidence="9">
    <location>
        <begin position="63"/>
        <end position="73"/>
    </location>
</feature>
<evidence type="ECO:0000259" key="10">
    <source>
        <dbReference type="PROSITE" id="PS51379"/>
    </source>
</evidence>
<dbReference type="EMBL" id="CP034587">
    <property type="protein sequence ID" value="AZQ70581.1"/>
    <property type="molecule type" value="Genomic_DNA"/>
</dbReference>
<organism evidence="11 12">
    <name type="scientific">Streptomyces luteoverticillatus</name>
    <name type="common">Streptoverticillium luteoverticillatus</name>
    <dbReference type="NCBI Taxonomy" id="66425"/>
    <lineage>
        <taxon>Bacteria</taxon>
        <taxon>Bacillati</taxon>
        <taxon>Actinomycetota</taxon>
        <taxon>Actinomycetes</taxon>
        <taxon>Kitasatosporales</taxon>
        <taxon>Streptomycetaceae</taxon>
        <taxon>Streptomyces</taxon>
    </lineage>
</organism>
<evidence type="ECO:0000256" key="1">
    <source>
        <dbReference type="ARBA" id="ARBA00001927"/>
    </source>
</evidence>
<evidence type="ECO:0000256" key="6">
    <source>
        <dbReference type="ARBA" id="ARBA00023014"/>
    </source>
</evidence>
<dbReference type="PRINTS" id="PR00352">
    <property type="entry name" value="3FE4SFRDOXIN"/>
</dbReference>
<evidence type="ECO:0000313" key="12">
    <source>
        <dbReference type="Proteomes" id="UP000267900"/>
    </source>
</evidence>
<gene>
    <name evidence="11" type="ORF">EKH77_04550</name>
</gene>
<evidence type="ECO:0000256" key="7">
    <source>
        <dbReference type="ARBA" id="ARBA00023291"/>
    </source>
</evidence>
<dbReference type="PANTHER" id="PTHR36923:SF3">
    <property type="entry name" value="FERREDOXIN"/>
    <property type="match status" value="1"/>
</dbReference>
<keyword evidence="4 8" id="KW-0249">Electron transport</keyword>
<evidence type="ECO:0000256" key="3">
    <source>
        <dbReference type="ARBA" id="ARBA00022723"/>
    </source>
</evidence>
<proteinExistence type="predicted"/>
<dbReference type="RefSeq" id="WP_126913146.1">
    <property type="nucleotide sequence ID" value="NZ_CP034587.1"/>
</dbReference>
<dbReference type="Gene3D" id="3.30.70.20">
    <property type="match status" value="1"/>
</dbReference>
<evidence type="ECO:0000313" key="11">
    <source>
        <dbReference type="EMBL" id="AZQ70581.1"/>
    </source>
</evidence>
<comment type="function">
    <text evidence="8">Ferredoxins are iron-sulfur proteins that transfer electrons in a wide variety of metabolic reactions.</text>
</comment>
<evidence type="ECO:0000256" key="4">
    <source>
        <dbReference type="ARBA" id="ARBA00022982"/>
    </source>
</evidence>
<dbReference type="Proteomes" id="UP000267900">
    <property type="component" value="Chromosome"/>
</dbReference>
<feature type="region of interest" description="Disordered" evidence="9">
    <location>
        <begin position="63"/>
        <end position="83"/>
    </location>
</feature>
<comment type="cofactor">
    <cofactor evidence="1">
        <name>[3Fe-4S] cluster</name>
        <dbReference type="ChEBI" id="CHEBI:21137"/>
    </cofactor>
</comment>
<name>A0A3Q9FT89_STRLT</name>
<keyword evidence="2 8" id="KW-0813">Transport</keyword>
<protein>
    <recommendedName>
        <fullName evidence="8">Ferredoxin</fullName>
    </recommendedName>
</protein>
<keyword evidence="12" id="KW-1185">Reference proteome</keyword>
<evidence type="ECO:0000256" key="2">
    <source>
        <dbReference type="ARBA" id="ARBA00022448"/>
    </source>
</evidence>
<evidence type="ECO:0000256" key="5">
    <source>
        <dbReference type="ARBA" id="ARBA00023004"/>
    </source>
</evidence>
<dbReference type="PANTHER" id="PTHR36923">
    <property type="entry name" value="FERREDOXIN"/>
    <property type="match status" value="1"/>
</dbReference>
<dbReference type="GO" id="GO:0005506">
    <property type="term" value="F:iron ion binding"/>
    <property type="evidence" value="ECO:0007669"/>
    <property type="project" value="UniProtKB-UniRule"/>
</dbReference>
<keyword evidence="6 8" id="KW-0411">Iron-sulfur</keyword>
<dbReference type="OrthoDB" id="9803319at2"/>
<reference evidence="11 12" key="1">
    <citation type="submission" date="2018-12" db="EMBL/GenBank/DDBJ databases">
        <title>The whole draft genome of Streptomyce luteoverticillatus CGMCC 15060.</title>
        <authorList>
            <person name="Feng Z."/>
            <person name="Chen G."/>
            <person name="Zhang J."/>
            <person name="Zhu H."/>
            <person name="Yu X."/>
            <person name="Zhang W."/>
            <person name="Zhang X."/>
        </authorList>
    </citation>
    <scope>NUCLEOTIDE SEQUENCE [LARGE SCALE GENOMIC DNA]</scope>
    <source>
        <strain evidence="11 12">CGMCC 15060</strain>
    </source>
</reference>
<keyword evidence="5 8" id="KW-0408">Iron</keyword>
<dbReference type="GO" id="GO:0051538">
    <property type="term" value="F:3 iron, 4 sulfur cluster binding"/>
    <property type="evidence" value="ECO:0007669"/>
    <property type="project" value="UniProtKB-KW"/>
</dbReference>
<sequence length="83" mass="8907">MRVAVDEDRCIGAGQCELAAPEVFEQDDEGVSRASDPEPAEDLWQRVHQAADLCPVQAVLLTGTTGKTGTTGTASPEQHRETR</sequence>
<keyword evidence="3 8" id="KW-0479">Metal-binding</keyword>
<keyword evidence="7" id="KW-0003">3Fe-4S</keyword>